<keyword evidence="3" id="KW-1185">Reference proteome</keyword>
<dbReference type="OrthoDB" id="385235at2759"/>
<reference evidence="1" key="1">
    <citation type="submission" date="2022-10" db="EMBL/GenBank/DDBJ databases">
        <authorList>
            <person name="Chen Y."/>
            <person name="Dougan E. K."/>
            <person name="Chan C."/>
            <person name="Rhodes N."/>
            <person name="Thang M."/>
        </authorList>
    </citation>
    <scope>NUCLEOTIDE SEQUENCE</scope>
</reference>
<name>A0A9P1CVY8_9DINO</name>
<comment type="caution">
    <text evidence="1">The sequence shown here is derived from an EMBL/GenBank/DDBJ whole genome shotgun (WGS) entry which is preliminary data.</text>
</comment>
<gene>
    <name evidence="1" type="ORF">C1SCF055_LOCUS23697</name>
</gene>
<dbReference type="AlphaFoldDB" id="A0A9P1CVY8"/>
<accession>A0A9P1CVY8</accession>
<organism evidence="1">
    <name type="scientific">Cladocopium goreaui</name>
    <dbReference type="NCBI Taxonomy" id="2562237"/>
    <lineage>
        <taxon>Eukaryota</taxon>
        <taxon>Sar</taxon>
        <taxon>Alveolata</taxon>
        <taxon>Dinophyceae</taxon>
        <taxon>Suessiales</taxon>
        <taxon>Symbiodiniaceae</taxon>
        <taxon>Cladocopium</taxon>
    </lineage>
</organism>
<sequence length="617" mass="69896">MEVASELSPKQLTHTLQGLSRSQLDAEPLLPALKRRAQQLAHVLFGTHAVTVLVALSDAQQLDHQILKTLSETILRHLDRLSAQDYIAVLSTLSRNPELRSALPVSCVEELLQALRSRGYGPWRLELEAVVHLLEALHGLRLEDEVLLELLLDRLPAAMRLSDLSLTLLLRFLEALADLPKRSRAQVAAHLHRRRKLQNALKESLYKQVTSKNLDLEAQVVIAKAIARLGYEEPLTQEFLERLTYSPQLPTLSLDTACDLCFTLAQQSWQIEWNRRFAWKVLHALYGVEIPQALQDDEPLALAVKVNPVEPGSLLRLAWALAVLDEALPLPLLEQLADLPLPRDWGGYGLKQLQEVALHHQLQAKLNKESVPCKVKEWMELVLEVPREDQYVPQQPRRAERNRKQISAARYSYETWLTVTLSQLHLPHQAQQVVGCHRVPITFKRQLHLIDVLSLEDLTVPAGRITGSAELRRRQLMQLGWAMHSIKLSELYEAARTGTLRLVVSKLVSSLDETAASGGFAEPMLRKKVPQVRPLNRPMRIQSQADDEFLDSDGEDFSSVPCGKDPRLVLRQRAHHVLQAGKNQEAAFELPLSTNMGWVNFPMRGCPNYARQKNYFM</sequence>
<dbReference type="EMBL" id="CAMXCT020002317">
    <property type="protein sequence ID" value="CAL1150676.1"/>
    <property type="molecule type" value="Genomic_DNA"/>
</dbReference>
<dbReference type="EMBL" id="CAMXCT010002317">
    <property type="protein sequence ID" value="CAI3997301.1"/>
    <property type="molecule type" value="Genomic_DNA"/>
</dbReference>
<dbReference type="Proteomes" id="UP001152797">
    <property type="component" value="Unassembled WGS sequence"/>
</dbReference>
<reference evidence="2" key="2">
    <citation type="submission" date="2024-04" db="EMBL/GenBank/DDBJ databases">
        <authorList>
            <person name="Chen Y."/>
            <person name="Shah S."/>
            <person name="Dougan E. K."/>
            <person name="Thang M."/>
            <person name="Chan C."/>
        </authorList>
    </citation>
    <scope>NUCLEOTIDE SEQUENCE [LARGE SCALE GENOMIC DNA]</scope>
</reference>
<evidence type="ECO:0000313" key="2">
    <source>
        <dbReference type="EMBL" id="CAL1150676.1"/>
    </source>
</evidence>
<dbReference type="EMBL" id="CAMXCT030002317">
    <property type="protein sequence ID" value="CAL4784613.1"/>
    <property type="molecule type" value="Genomic_DNA"/>
</dbReference>
<evidence type="ECO:0000313" key="1">
    <source>
        <dbReference type="EMBL" id="CAI3997301.1"/>
    </source>
</evidence>
<evidence type="ECO:0000313" key="3">
    <source>
        <dbReference type="Proteomes" id="UP001152797"/>
    </source>
</evidence>
<proteinExistence type="predicted"/>
<protein>
    <submittedName>
        <fullName evidence="1">Uncharacterized protein</fullName>
    </submittedName>
</protein>